<comment type="caution">
    <text evidence="1">The sequence shown here is derived from an EMBL/GenBank/DDBJ whole genome shotgun (WGS) entry which is preliminary data.</text>
</comment>
<reference evidence="1 2" key="1">
    <citation type="submission" date="2016-10" db="EMBL/GenBank/DDBJ databases">
        <authorList>
            <person name="Varghese N."/>
            <person name="Submissions S."/>
        </authorList>
    </citation>
    <scope>NUCLEOTIDE SEQUENCE [LARGE SCALE GENOMIC DNA]</scope>
    <source>
        <strain evidence="1 2">PL 12/M</strain>
    </source>
</reference>
<dbReference type="PROSITE" id="PS51257">
    <property type="entry name" value="PROKAR_LIPOPROTEIN"/>
    <property type="match status" value="1"/>
</dbReference>
<dbReference type="RefSeq" id="WP_091710570.1">
    <property type="nucleotide sequence ID" value="NZ_FNCA01000008.1"/>
</dbReference>
<evidence type="ECO:0000313" key="2">
    <source>
        <dbReference type="Proteomes" id="UP000199259"/>
    </source>
</evidence>
<gene>
    <name evidence="1" type="ORF">SAMN04488589_2273</name>
</gene>
<dbReference type="Proteomes" id="UP000199259">
    <property type="component" value="Unassembled WGS sequence"/>
</dbReference>
<proteinExistence type="predicted"/>
<accession>A0A7Z7AY34</accession>
<name>A0A7Z7AY34_9EURY</name>
<evidence type="ECO:0000313" key="1">
    <source>
        <dbReference type="EMBL" id="SDG14873.1"/>
    </source>
</evidence>
<keyword evidence="2" id="KW-1185">Reference proteome</keyword>
<protein>
    <submittedName>
        <fullName evidence="1">Uncharacterized protein</fullName>
    </submittedName>
</protein>
<dbReference type="EMBL" id="FNCA01000008">
    <property type="protein sequence ID" value="SDG14873.1"/>
    <property type="molecule type" value="Genomic_DNA"/>
</dbReference>
<organism evidence="1 2">
    <name type="scientific">Methanolobus vulcani</name>
    <dbReference type="NCBI Taxonomy" id="38026"/>
    <lineage>
        <taxon>Archaea</taxon>
        <taxon>Methanobacteriati</taxon>
        <taxon>Methanobacteriota</taxon>
        <taxon>Stenosarchaea group</taxon>
        <taxon>Methanomicrobia</taxon>
        <taxon>Methanosarcinales</taxon>
        <taxon>Methanosarcinaceae</taxon>
        <taxon>Methanolobus</taxon>
    </lineage>
</organism>
<dbReference type="AlphaFoldDB" id="A0A7Z7AY34"/>
<sequence>MDSKKVFIVFMLLVTVAIAGCLADSQTNQMIENNSNAPDNTVTSDNDNGDDVQEVRIVNSEPIKYENVRSYEVYWDWHNTTSDLLREHLGEDVKIYCYSLSYSGKLNEIGKYYILLDDNAQGLIYVDIDQITAISAENPTVNAH</sequence>